<dbReference type="RefSeq" id="WP_148454837.1">
    <property type="nucleotide sequence ID" value="NZ_VSDO01000004.1"/>
</dbReference>
<accession>A0A5D0CPM7</accession>
<dbReference type="OrthoDB" id="2469999at2"/>
<keyword evidence="2" id="KW-1185">Reference proteome</keyword>
<dbReference type="Proteomes" id="UP000325218">
    <property type="component" value="Unassembled WGS sequence"/>
</dbReference>
<dbReference type="AlphaFoldDB" id="A0A5D0CPM7"/>
<proteinExistence type="predicted"/>
<evidence type="ECO:0000313" key="1">
    <source>
        <dbReference type="EMBL" id="TYA11224.1"/>
    </source>
</evidence>
<organism evidence="1 2">
    <name type="scientific">Paenibacillus faecis</name>
    <dbReference type="NCBI Taxonomy" id="862114"/>
    <lineage>
        <taxon>Bacteria</taxon>
        <taxon>Bacillati</taxon>
        <taxon>Bacillota</taxon>
        <taxon>Bacilli</taxon>
        <taxon>Bacillales</taxon>
        <taxon>Paenibacillaceae</taxon>
        <taxon>Paenibacillus</taxon>
    </lineage>
</organism>
<dbReference type="EMBL" id="VSDO01000004">
    <property type="protein sequence ID" value="TYA11224.1"/>
    <property type="molecule type" value="Genomic_DNA"/>
</dbReference>
<name>A0A5D0CPM7_9BACL</name>
<gene>
    <name evidence="1" type="ORF">FRY98_18820</name>
</gene>
<evidence type="ECO:0000313" key="2">
    <source>
        <dbReference type="Proteomes" id="UP000325218"/>
    </source>
</evidence>
<comment type="caution">
    <text evidence="1">The sequence shown here is derived from an EMBL/GenBank/DDBJ whole genome shotgun (WGS) entry which is preliminary data.</text>
</comment>
<sequence length="169" mass="19849">MNDKDYFYIKDISKVGGKWISEILLSFRDDNDIIYFACIEEILAYLPEEKKEFILSNHYCKSDKWIFQTRPSNLKPVNLIWFQVLDRESIIKALSLDSLFRCIVLEKGQSLENASYTLYVLEDEYSQELCIEANSKEHFLSCVLPKIKGFNKSLKVLGWDKRNSELITL</sequence>
<reference evidence="1 2" key="1">
    <citation type="submission" date="2019-08" db="EMBL/GenBank/DDBJ databases">
        <title>Genome sequencing of Paenibacillus faecis DSM 23593(T).</title>
        <authorList>
            <person name="Kook J.-K."/>
            <person name="Park S.-N."/>
            <person name="Lim Y.K."/>
        </authorList>
    </citation>
    <scope>NUCLEOTIDE SEQUENCE [LARGE SCALE GENOMIC DNA]</scope>
    <source>
        <strain evidence="1 2">DSM 23593</strain>
    </source>
</reference>
<protein>
    <submittedName>
        <fullName evidence="1">Uncharacterized protein</fullName>
    </submittedName>
</protein>